<comment type="similarity">
    <text evidence="1 10">Belongs to the succinate/malate CoA ligase beta subunit family.</text>
</comment>
<evidence type="ECO:0000256" key="1">
    <source>
        <dbReference type="ARBA" id="ARBA00009182"/>
    </source>
</evidence>
<dbReference type="PANTHER" id="PTHR11815:SF10">
    <property type="entry name" value="SUCCINATE--COA LIGASE [GDP-FORMING] SUBUNIT BETA, MITOCHONDRIAL"/>
    <property type="match status" value="1"/>
</dbReference>
<dbReference type="AlphaFoldDB" id="A0A370G2C1"/>
<dbReference type="PROSITE" id="PS50975">
    <property type="entry name" value="ATP_GRASP"/>
    <property type="match status" value="1"/>
</dbReference>
<dbReference type="EMBL" id="JABEQI010000006">
    <property type="protein sequence ID" value="MBB2187025.1"/>
    <property type="molecule type" value="Genomic_DNA"/>
</dbReference>
<dbReference type="FunFam" id="3.40.50.261:FF:000001">
    <property type="entry name" value="Succinate--CoA ligase [ADP-forming] subunit beta"/>
    <property type="match status" value="1"/>
</dbReference>
<reference evidence="13 14" key="1">
    <citation type="submission" date="2018-07" db="EMBL/GenBank/DDBJ databases">
        <title>Genomic Encyclopedia of Type Strains, Phase IV (KMG-IV): sequencing the most valuable type-strain genomes for metagenomic binning, comparative biology and taxonomic classification.</title>
        <authorList>
            <person name="Goeker M."/>
        </authorList>
    </citation>
    <scope>NUCLEOTIDE SEQUENCE [LARGE SCALE GENOMIC DNA]</scope>
    <source>
        <strain evidence="13 14">DSM 5603</strain>
    </source>
</reference>
<dbReference type="InterPro" id="IPR016102">
    <property type="entry name" value="Succinyl-CoA_synth-like"/>
</dbReference>
<comment type="caution">
    <text evidence="13">The sequence shown here is derived from an EMBL/GenBank/DDBJ whole genome shotgun (WGS) entry which is preliminary data.</text>
</comment>
<dbReference type="InterPro" id="IPR013815">
    <property type="entry name" value="ATP_grasp_subdomain_1"/>
</dbReference>
<dbReference type="Gene3D" id="3.30.470.20">
    <property type="entry name" value="ATP-grasp fold, B domain"/>
    <property type="match status" value="1"/>
</dbReference>
<dbReference type="InterPro" id="IPR011761">
    <property type="entry name" value="ATP-grasp"/>
</dbReference>
<sequence length="399" mass="42422">MNIHEYQAKRLLKSFGVPVPPGNVAHSASEAGDIASALPEGRVVVKAQIHAGGRGAGRFVGHPACGGVSVVTSATEAESAACDMLDRVLVTRQTGPEGRLVRKLYVEACCAIARELYFSILIDRTRQRVAIVASQDGGMEIEEVAARTPDRVLSLDIHPAQGLGAYQARDLAVALGLKNRQIGKFAAFMCSAFDAFVQLDASLIEINPLVITTGGDLIALDAKMSFDDNALFRHPELEELREENEEDPREQEAARFGLSYIGLDGTIGCMVNGAGLAMATMDIIRDHGEAPANFLDVGGGASRERVTAAFRILLADPRVEGVLVNIFGGIMKCDIIAEAVVAACRDIALNKPLVVRLAGTNVDDGRKILEESGLNVIAADDLDDAARKIVAAVRGKRQG</sequence>
<feature type="binding site" evidence="10">
    <location>
        <position position="221"/>
    </location>
    <ligand>
        <name>Mg(2+)</name>
        <dbReference type="ChEBI" id="CHEBI:18420"/>
    </ligand>
</feature>
<reference evidence="12 15" key="2">
    <citation type="submission" date="2020-04" db="EMBL/GenBank/DDBJ databases">
        <title>Description of novel Gluconacetobacter.</title>
        <authorList>
            <person name="Sombolestani A."/>
        </authorList>
    </citation>
    <scope>NUCLEOTIDE SEQUENCE [LARGE SCALE GENOMIC DNA]</scope>
    <source>
        <strain evidence="12 15">LMG 1382</strain>
    </source>
</reference>
<keyword evidence="4 10" id="KW-0479">Metal-binding</keyword>
<dbReference type="GO" id="GO:0005524">
    <property type="term" value="F:ATP binding"/>
    <property type="evidence" value="ECO:0007669"/>
    <property type="project" value="UniProtKB-UniRule"/>
</dbReference>
<dbReference type="Gene3D" id="3.30.1490.20">
    <property type="entry name" value="ATP-grasp fold, A domain"/>
    <property type="match status" value="1"/>
</dbReference>
<dbReference type="GO" id="GO:0004775">
    <property type="term" value="F:succinate-CoA ligase (ADP-forming) activity"/>
    <property type="evidence" value="ECO:0007669"/>
    <property type="project" value="UniProtKB-UniRule"/>
</dbReference>
<keyword evidence="14" id="KW-1185">Reference proteome</keyword>
<evidence type="ECO:0000256" key="5">
    <source>
        <dbReference type="ARBA" id="ARBA00022741"/>
    </source>
</evidence>
<dbReference type="FunFam" id="3.30.1490.20:FF:000002">
    <property type="entry name" value="Succinate--CoA ligase [ADP-forming] subunit beta"/>
    <property type="match status" value="1"/>
</dbReference>
<evidence type="ECO:0000256" key="2">
    <source>
        <dbReference type="ARBA" id="ARBA00022532"/>
    </source>
</evidence>
<dbReference type="PANTHER" id="PTHR11815">
    <property type="entry name" value="SUCCINYL-COA SYNTHETASE BETA CHAIN"/>
    <property type="match status" value="1"/>
</dbReference>
<feature type="binding site" evidence="10">
    <location>
        <position position="272"/>
    </location>
    <ligand>
        <name>substrate</name>
        <note>ligand shared with subunit alpha</note>
    </ligand>
</feature>
<comment type="catalytic activity">
    <reaction evidence="8">
        <text>(S)-malate + ATP + CoA = (S)-malyl-CoA + ADP + phosphate</text>
        <dbReference type="Rhea" id="RHEA:26193"/>
        <dbReference type="ChEBI" id="CHEBI:15589"/>
        <dbReference type="ChEBI" id="CHEBI:30616"/>
        <dbReference type="ChEBI" id="CHEBI:43474"/>
        <dbReference type="ChEBI" id="CHEBI:57287"/>
        <dbReference type="ChEBI" id="CHEBI:57317"/>
        <dbReference type="ChEBI" id="CHEBI:456216"/>
        <dbReference type="EC" id="6.2.1.9"/>
    </reaction>
</comment>
<feature type="binding site" evidence="10">
    <location>
        <begin position="329"/>
        <end position="331"/>
    </location>
    <ligand>
        <name>substrate</name>
        <note>ligand shared with subunit alpha</note>
    </ligand>
</feature>
<evidence type="ECO:0000313" key="12">
    <source>
        <dbReference type="EMBL" id="MBB2187025.1"/>
    </source>
</evidence>
<accession>A0A370G2C1</accession>
<evidence type="ECO:0000256" key="10">
    <source>
        <dbReference type="HAMAP-Rule" id="MF_00558"/>
    </source>
</evidence>
<dbReference type="GO" id="GO:0042709">
    <property type="term" value="C:succinate-CoA ligase complex"/>
    <property type="evidence" value="ECO:0007669"/>
    <property type="project" value="TreeGrafter"/>
</dbReference>
<comment type="catalytic activity">
    <reaction evidence="10">
        <text>GTP + succinate + CoA = succinyl-CoA + GDP + phosphate</text>
        <dbReference type="Rhea" id="RHEA:22120"/>
        <dbReference type="ChEBI" id="CHEBI:30031"/>
        <dbReference type="ChEBI" id="CHEBI:37565"/>
        <dbReference type="ChEBI" id="CHEBI:43474"/>
        <dbReference type="ChEBI" id="CHEBI:57287"/>
        <dbReference type="ChEBI" id="CHEBI:57292"/>
        <dbReference type="ChEBI" id="CHEBI:58189"/>
    </reaction>
</comment>
<comment type="subunit">
    <text evidence="10">Heterotetramer of two alpha and two beta subunits.</text>
</comment>
<feature type="binding site" evidence="10">
    <location>
        <position position="110"/>
    </location>
    <ligand>
        <name>ATP</name>
        <dbReference type="ChEBI" id="CHEBI:30616"/>
    </ligand>
</feature>
<proteinExistence type="inferred from homology"/>
<organism evidence="13 14">
    <name type="scientific">Gluconacetobacter liquefaciens</name>
    <name type="common">Acetobacter liquefaciens</name>
    <dbReference type="NCBI Taxonomy" id="89584"/>
    <lineage>
        <taxon>Bacteria</taxon>
        <taxon>Pseudomonadati</taxon>
        <taxon>Pseudomonadota</taxon>
        <taxon>Alphaproteobacteria</taxon>
        <taxon>Acetobacterales</taxon>
        <taxon>Acetobacteraceae</taxon>
        <taxon>Gluconacetobacter</taxon>
    </lineage>
</organism>
<comment type="function">
    <text evidence="10">Succinyl-CoA synthetase functions in the citric acid cycle (TCA), coupling the hydrolysis of succinyl-CoA to the synthesis of either ATP or GTP and thus represents the only step of substrate-level phosphorylation in the TCA. The beta subunit provides nucleotide specificity of the enzyme and binds the substrate succinate, while the binding sites for coenzyme A and phosphate are found in the alpha subunit.</text>
</comment>
<dbReference type="EC" id="6.2.1.5" evidence="10"/>
<evidence type="ECO:0000256" key="6">
    <source>
        <dbReference type="ARBA" id="ARBA00022840"/>
    </source>
</evidence>
<comment type="pathway">
    <text evidence="9">One-carbon metabolism; formaldehyde assimilation via serine pathway.</text>
</comment>
<dbReference type="SUPFAM" id="SSF52210">
    <property type="entry name" value="Succinyl-CoA synthetase domains"/>
    <property type="match status" value="1"/>
</dbReference>
<evidence type="ECO:0000259" key="11">
    <source>
        <dbReference type="PROSITE" id="PS50975"/>
    </source>
</evidence>
<dbReference type="GO" id="GO:0005829">
    <property type="term" value="C:cytosol"/>
    <property type="evidence" value="ECO:0007669"/>
    <property type="project" value="TreeGrafter"/>
</dbReference>
<evidence type="ECO:0000256" key="8">
    <source>
        <dbReference type="ARBA" id="ARBA00052241"/>
    </source>
</evidence>
<dbReference type="Pfam" id="PF08442">
    <property type="entry name" value="ATP-grasp_2"/>
    <property type="match status" value="1"/>
</dbReference>
<keyword evidence="5 10" id="KW-0547">Nucleotide-binding</keyword>
<dbReference type="SUPFAM" id="SSF56059">
    <property type="entry name" value="Glutathione synthetase ATP-binding domain-like"/>
    <property type="match status" value="1"/>
</dbReference>
<dbReference type="Proteomes" id="UP000562982">
    <property type="component" value="Unassembled WGS sequence"/>
</dbReference>
<dbReference type="RefSeq" id="WP_114727922.1">
    <property type="nucleotide sequence ID" value="NZ_BJMI01000022.1"/>
</dbReference>
<comment type="catalytic activity">
    <reaction evidence="10">
        <text>succinate + ATP + CoA = succinyl-CoA + ADP + phosphate</text>
        <dbReference type="Rhea" id="RHEA:17661"/>
        <dbReference type="ChEBI" id="CHEBI:30031"/>
        <dbReference type="ChEBI" id="CHEBI:30616"/>
        <dbReference type="ChEBI" id="CHEBI:43474"/>
        <dbReference type="ChEBI" id="CHEBI:57287"/>
        <dbReference type="ChEBI" id="CHEBI:57292"/>
        <dbReference type="ChEBI" id="CHEBI:456216"/>
        <dbReference type="EC" id="6.2.1.5"/>
    </reaction>
</comment>
<keyword evidence="2 10" id="KW-0816">Tricarboxylic acid cycle</keyword>
<gene>
    <name evidence="10 12" type="primary">sucC</name>
    <name evidence="13" type="ORF">C7453_10745</name>
    <name evidence="12" type="ORF">HLH32_11645</name>
</gene>
<evidence type="ECO:0000256" key="7">
    <source>
        <dbReference type="ARBA" id="ARBA00022842"/>
    </source>
</evidence>
<keyword evidence="6 10" id="KW-0067">ATP-binding</keyword>
<name>A0A370G2C1_GLULI</name>
<dbReference type="GO" id="GO:0006099">
    <property type="term" value="P:tricarboxylic acid cycle"/>
    <property type="evidence" value="ECO:0007669"/>
    <property type="project" value="UniProtKB-UniRule"/>
</dbReference>
<dbReference type="PIRSF" id="PIRSF001554">
    <property type="entry name" value="SucCS_beta"/>
    <property type="match status" value="1"/>
</dbReference>
<evidence type="ECO:0000256" key="4">
    <source>
        <dbReference type="ARBA" id="ARBA00022723"/>
    </source>
</evidence>
<dbReference type="Gene3D" id="3.40.50.261">
    <property type="entry name" value="Succinyl-CoA synthetase domains"/>
    <property type="match status" value="1"/>
</dbReference>
<comment type="cofactor">
    <cofactor evidence="10">
        <name>Mg(2+)</name>
        <dbReference type="ChEBI" id="CHEBI:18420"/>
    </cofactor>
    <text evidence="10">Binds 1 Mg(2+) ion per subunit.</text>
</comment>
<evidence type="ECO:0000313" key="14">
    <source>
        <dbReference type="Proteomes" id="UP000254958"/>
    </source>
</evidence>
<feature type="domain" description="ATP-grasp" evidence="11">
    <location>
        <begin position="9"/>
        <end position="55"/>
    </location>
</feature>
<evidence type="ECO:0000313" key="13">
    <source>
        <dbReference type="EMBL" id="RDI36999.1"/>
    </source>
</evidence>
<dbReference type="GO" id="GO:0050074">
    <property type="term" value="F:malate-CoA ligase activity"/>
    <property type="evidence" value="ECO:0007669"/>
    <property type="project" value="UniProtKB-EC"/>
</dbReference>
<dbReference type="NCBIfam" id="NF001913">
    <property type="entry name" value="PRK00696.1"/>
    <property type="match status" value="1"/>
</dbReference>
<dbReference type="PROSITE" id="PS01217">
    <property type="entry name" value="SUCCINYL_COA_LIG_3"/>
    <property type="match status" value="1"/>
</dbReference>
<dbReference type="UniPathway" id="UPA00223">
    <property type="reaction ID" value="UER00999"/>
</dbReference>
<dbReference type="EMBL" id="QQAW01000007">
    <property type="protein sequence ID" value="RDI36999.1"/>
    <property type="molecule type" value="Genomic_DNA"/>
</dbReference>
<keyword evidence="7 10" id="KW-0460">Magnesium</keyword>
<feature type="binding site" evidence="10">
    <location>
        <position position="107"/>
    </location>
    <ligand>
        <name>ATP</name>
        <dbReference type="ChEBI" id="CHEBI:30616"/>
    </ligand>
</feature>
<dbReference type="InterPro" id="IPR005811">
    <property type="entry name" value="SUCC_ACL_C"/>
</dbReference>
<comment type="pathway">
    <text evidence="10">Carbohydrate metabolism; tricarboxylic acid cycle; succinate from succinyl-CoA (ligase route): step 1/1.</text>
</comment>
<feature type="binding site" evidence="10">
    <location>
        <begin position="53"/>
        <end position="55"/>
    </location>
    <ligand>
        <name>ATP</name>
        <dbReference type="ChEBI" id="CHEBI:30616"/>
    </ligand>
</feature>
<evidence type="ECO:0000256" key="9">
    <source>
        <dbReference type="ARBA" id="ARBA00060690"/>
    </source>
</evidence>
<protein>
    <recommendedName>
        <fullName evidence="10">Succinate--CoA ligase [ADP-forming] subunit beta</fullName>
        <ecNumber evidence="10">6.2.1.5</ecNumber>
    </recommendedName>
    <alternativeName>
        <fullName evidence="10">Succinyl-CoA synthetase subunit beta</fullName>
        <shortName evidence="10">SCS-beta</shortName>
    </alternativeName>
</protein>
<dbReference type="FunFam" id="3.30.470.20:FF:000002">
    <property type="entry name" value="Succinate--CoA ligase [ADP-forming] subunit beta"/>
    <property type="match status" value="1"/>
</dbReference>
<dbReference type="HAMAP" id="MF_00558">
    <property type="entry name" value="Succ_CoA_beta"/>
    <property type="match status" value="1"/>
</dbReference>
<dbReference type="InterPro" id="IPR005809">
    <property type="entry name" value="Succ_CoA_ligase-like_bsu"/>
</dbReference>
<dbReference type="Pfam" id="PF00549">
    <property type="entry name" value="Ligase_CoA"/>
    <property type="match status" value="1"/>
</dbReference>
<dbReference type="OrthoDB" id="9802602at2"/>
<dbReference type="GO" id="GO:0000287">
    <property type="term" value="F:magnesium ion binding"/>
    <property type="evidence" value="ECO:0007669"/>
    <property type="project" value="UniProtKB-UniRule"/>
</dbReference>
<feature type="binding site" evidence="10">
    <location>
        <position position="46"/>
    </location>
    <ligand>
        <name>ATP</name>
        <dbReference type="ChEBI" id="CHEBI:30616"/>
    </ligand>
</feature>
<dbReference type="InterPro" id="IPR017866">
    <property type="entry name" value="Succ-CoA_synthase_bsu_CS"/>
</dbReference>
<dbReference type="Proteomes" id="UP000254958">
    <property type="component" value="Unassembled WGS sequence"/>
</dbReference>
<dbReference type="InterPro" id="IPR013650">
    <property type="entry name" value="ATP-grasp_succ-CoA_synth-type"/>
</dbReference>
<feature type="binding site" evidence="10">
    <location>
        <position position="207"/>
    </location>
    <ligand>
        <name>Mg(2+)</name>
        <dbReference type="ChEBI" id="CHEBI:18420"/>
    </ligand>
</feature>
<feature type="binding site" evidence="10">
    <location>
        <position position="115"/>
    </location>
    <ligand>
        <name>ATP</name>
        <dbReference type="ChEBI" id="CHEBI:30616"/>
    </ligand>
</feature>
<evidence type="ECO:0000313" key="15">
    <source>
        <dbReference type="Proteomes" id="UP000562982"/>
    </source>
</evidence>
<dbReference type="NCBIfam" id="TIGR01016">
    <property type="entry name" value="sucCoAbeta"/>
    <property type="match status" value="1"/>
</dbReference>
<evidence type="ECO:0000256" key="3">
    <source>
        <dbReference type="ARBA" id="ARBA00022598"/>
    </source>
</evidence>
<dbReference type="GO" id="GO:0006104">
    <property type="term" value="P:succinyl-CoA metabolic process"/>
    <property type="evidence" value="ECO:0007669"/>
    <property type="project" value="TreeGrafter"/>
</dbReference>
<keyword evidence="3 10" id="KW-0436">Ligase</keyword>